<sequence>MPVRPLVFACLFLALCACKPQAQAPAGDASPQPDAAAPASTLEKAAAAINPLSSPMEEMEASTALFRNARSYHAVMSAEGAQAMDNEIDFVAPDRYRMQMPMGTQVIIGDTMYMQVEGRSVKVPMPKGTLTSMRDPMRMQEAREGMSVEALGSDRVDGQVAKKYLVRYTRPQAGEFTLWIGSDGLPLQFIQQGQAQGKPYTMTTRYSRFNDPSISIEAPQ</sequence>
<dbReference type="Gene3D" id="2.50.20.20">
    <property type="match status" value="1"/>
</dbReference>
<evidence type="ECO:0000256" key="3">
    <source>
        <dbReference type="ARBA" id="ARBA00022729"/>
    </source>
</evidence>
<comment type="subunit">
    <text evidence="1">Monomer.</text>
</comment>
<keyword evidence="2" id="KW-0813">Transport</keyword>
<evidence type="ECO:0000256" key="2">
    <source>
        <dbReference type="ARBA" id="ARBA00022448"/>
    </source>
</evidence>
<dbReference type="RefSeq" id="WP_162350513.1">
    <property type="nucleotide sequence ID" value="NZ_QOVG01000009.1"/>
</dbReference>
<evidence type="ECO:0008006" key="8">
    <source>
        <dbReference type="Google" id="ProtNLM"/>
    </source>
</evidence>
<evidence type="ECO:0000256" key="4">
    <source>
        <dbReference type="ARBA" id="ARBA00022927"/>
    </source>
</evidence>
<comment type="caution">
    <text evidence="6">The sequence shown here is derived from an EMBL/GenBank/DDBJ whole genome shotgun (WGS) entry which is preliminary data.</text>
</comment>
<feature type="chain" id="PRO_5045302569" description="DUF4412 domain-containing protein" evidence="5">
    <location>
        <begin position="25"/>
        <end position="220"/>
    </location>
</feature>
<evidence type="ECO:0000256" key="1">
    <source>
        <dbReference type="ARBA" id="ARBA00011245"/>
    </source>
</evidence>
<dbReference type="Proteomes" id="UP001429354">
    <property type="component" value="Unassembled WGS sequence"/>
</dbReference>
<dbReference type="EMBL" id="QOVG01000009">
    <property type="protein sequence ID" value="NDK39858.1"/>
    <property type="molecule type" value="Genomic_DNA"/>
</dbReference>
<gene>
    <name evidence="6" type="ORF">DT603_13525</name>
</gene>
<name>A0ABX0AG58_9GAMM</name>
<evidence type="ECO:0000256" key="5">
    <source>
        <dbReference type="SAM" id="SignalP"/>
    </source>
</evidence>
<reference evidence="6 7" key="1">
    <citation type="submission" date="2018-07" db="EMBL/GenBank/DDBJ databases">
        <title>Whole genome Sequencing of Pseudoxanthomonas gei KCTC 32298 (T).</title>
        <authorList>
            <person name="Kumar S."/>
            <person name="Bansal K."/>
            <person name="Kaur A."/>
            <person name="Patil P."/>
            <person name="Sharma S."/>
            <person name="Patil P.B."/>
        </authorList>
    </citation>
    <scope>NUCLEOTIDE SEQUENCE [LARGE SCALE GENOMIC DNA]</scope>
    <source>
        <strain evidence="6 7">KCTC 32298</strain>
    </source>
</reference>
<keyword evidence="7" id="KW-1185">Reference proteome</keyword>
<proteinExistence type="predicted"/>
<feature type="signal peptide" evidence="5">
    <location>
        <begin position="1"/>
        <end position="24"/>
    </location>
</feature>
<dbReference type="InterPro" id="IPR029046">
    <property type="entry name" value="LolA/LolB/LppX"/>
</dbReference>
<protein>
    <recommendedName>
        <fullName evidence="8">DUF4412 domain-containing protein</fullName>
    </recommendedName>
</protein>
<keyword evidence="4" id="KW-0653">Protein transport</keyword>
<keyword evidence="3 5" id="KW-0732">Signal</keyword>
<accession>A0ABX0AG58</accession>
<organism evidence="6 7">
    <name type="scientific">Pseudoxanthomonas gei</name>
    <dbReference type="NCBI Taxonomy" id="1383030"/>
    <lineage>
        <taxon>Bacteria</taxon>
        <taxon>Pseudomonadati</taxon>
        <taxon>Pseudomonadota</taxon>
        <taxon>Gammaproteobacteria</taxon>
        <taxon>Lysobacterales</taxon>
        <taxon>Lysobacteraceae</taxon>
        <taxon>Pseudoxanthomonas</taxon>
    </lineage>
</organism>
<dbReference type="PROSITE" id="PS51257">
    <property type="entry name" value="PROKAR_LIPOPROTEIN"/>
    <property type="match status" value="1"/>
</dbReference>
<dbReference type="SUPFAM" id="SSF89392">
    <property type="entry name" value="Prokaryotic lipoproteins and lipoprotein localization factors"/>
    <property type="match status" value="1"/>
</dbReference>
<evidence type="ECO:0000313" key="6">
    <source>
        <dbReference type="EMBL" id="NDK39858.1"/>
    </source>
</evidence>
<evidence type="ECO:0000313" key="7">
    <source>
        <dbReference type="Proteomes" id="UP001429354"/>
    </source>
</evidence>